<comment type="caution">
    <text evidence="3">The sequence shown here is derived from an EMBL/GenBank/DDBJ whole genome shotgun (WGS) entry which is preliminary data.</text>
</comment>
<dbReference type="Proteomes" id="UP001165396">
    <property type="component" value="Unassembled WGS sequence"/>
</dbReference>
<evidence type="ECO:0000259" key="2">
    <source>
        <dbReference type="Pfam" id="PF00892"/>
    </source>
</evidence>
<accession>A0ABT1Z488</accession>
<sequence>MTPACGGIAFGLAAVLAWAIYNVGVELGHQQGFGSADLTLLRYAGGAMVMLPILILRRVNPFVGATFLRTVALFLLAGPPFAWVINTGFALAPLSHAVVISPGTTMLVASALTRLVGGVPVPLYRRLGMMLLMLGLLIIAADQGAAKQPGIGTWAGDLCFLASGTLWGVFTWLMSHWRLDAVRTTGLITIVSSVVYVPLYAVLFDLPQMDHLIWLTQFAYQGMLGGALAVVFFAASVTRLGGGAAAVFHALVPPVAVLCAVPMTGQLPNLFQTAGLLTATAGLLVSLDLLGGTLRRWLRGPDRVTDHR</sequence>
<keyword evidence="1" id="KW-0812">Transmembrane</keyword>
<keyword evidence="1" id="KW-1133">Transmembrane helix</keyword>
<protein>
    <submittedName>
        <fullName evidence="3">DMT family transporter</fullName>
    </submittedName>
</protein>
<feature type="transmembrane region" description="Helical" evidence="1">
    <location>
        <begin position="43"/>
        <end position="59"/>
    </location>
</feature>
<reference evidence="3" key="1">
    <citation type="submission" date="2022-07" db="EMBL/GenBank/DDBJ databases">
        <title>Pseudosulfitobacter sp. strain AP-MA-4, whole genome sequence.</title>
        <authorList>
            <person name="Jiang Y."/>
        </authorList>
    </citation>
    <scope>NUCLEOTIDE SEQUENCE</scope>
    <source>
        <strain evidence="3">AP-MA-4</strain>
    </source>
</reference>
<dbReference type="InterPro" id="IPR037185">
    <property type="entry name" value="EmrE-like"/>
</dbReference>
<feature type="domain" description="EamA" evidence="2">
    <location>
        <begin position="155"/>
        <end position="286"/>
    </location>
</feature>
<evidence type="ECO:0000256" key="1">
    <source>
        <dbReference type="SAM" id="Phobius"/>
    </source>
</evidence>
<feature type="transmembrane region" description="Helical" evidence="1">
    <location>
        <begin position="71"/>
        <end position="91"/>
    </location>
</feature>
<proteinExistence type="predicted"/>
<feature type="transmembrane region" description="Helical" evidence="1">
    <location>
        <begin position="123"/>
        <end position="141"/>
    </location>
</feature>
<dbReference type="EMBL" id="JANKJG010000013">
    <property type="protein sequence ID" value="MCR8827944.1"/>
    <property type="molecule type" value="Genomic_DNA"/>
</dbReference>
<gene>
    <name evidence="3" type="ORF">NTA49_15490</name>
</gene>
<feature type="transmembrane region" description="Helical" evidence="1">
    <location>
        <begin position="218"/>
        <end position="237"/>
    </location>
</feature>
<feature type="transmembrane region" description="Helical" evidence="1">
    <location>
        <begin position="244"/>
        <end position="264"/>
    </location>
</feature>
<feature type="transmembrane region" description="Helical" evidence="1">
    <location>
        <begin position="97"/>
        <end position="116"/>
    </location>
</feature>
<feature type="transmembrane region" description="Helical" evidence="1">
    <location>
        <begin position="270"/>
        <end position="290"/>
    </location>
</feature>
<organism evidence="3 4">
    <name type="scientific">Pseudosulfitobacter koreensis</name>
    <dbReference type="NCBI Taxonomy" id="2968472"/>
    <lineage>
        <taxon>Bacteria</taxon>
        <taxon>Pseudomonadati</taxon>
        <taxon>Pseudomonadota</taxon>
        <taxon>Alphaproteobacteria</taxon>
        <taxon>Rhodobacterales</taxon>
        <taxon>Roseobacteraceae</taxon>
        <taxon>Pseudosulfitobacter</taxon>
    </lineage>
</organism>
<keyword evidence="1" id="KW-0472">Membrane</keyword>
<evidence type="ECO:0000313" key="3">
    <source>
        <dbReference type="EMBL" id="MCR8827944.1"/>
    </source>
</evidence>
<dbReference type="SUPFAM" id="SSF103481">
    <property type="entry name" value="Multidrug resistance efflux transporter EmrE"/>
    <property type="match status" value="1"/>
</dbReference>
<dbReference type="InterPro" id="IPR000620">
    <property type="entry name" value="EamA_dom"/>
</dbReference>
<dbReference type="RefSeq" id="WP_258295716.1">
    <property type="nucleotide sequence ID" value="NZ_JANKJG010000013.1"/>
</dbReference>
<dbReference type="Pfam" id="PF00892">
    <property type="entry name" value="EamA"/>
    <property type="match status" value="1"/>
</dbReference>
<name>A0ABT1Z488_9RHOB</name>
<evidence type="ECO:0000313" key="4">
    <source>
        <dbReference type="Proteomes" id="UP001165396"/>
    </source>
</evidence>
<feature type="transmembrane region" description="Helical" evidence="1">
    <location>
        <begin position="186"/>
        <end position="206"/>
    </location>
</feature>
<keyword evidence="4" id="KW-1185">Reference proteome</keyword>
<feature type="transmembrane region" description="Helical" evidence="1">
    <location>
        <begin position="153"/>
        <end position="174"/>
    </location>
</feature>